<accession>A0ABS0H9P7</accession>
<gene>
    <name evidence="2" type="ORF">I0C86_40650</name>
</gene>
<sequence length="51" mass="5726">MDDDDVADDLEFDRRDASLQRLLEFWVQITVLVGVMGALQLLTGGAWLVAF</sequence>
<feature type="transmembrane region" description="Helical" evidence="1">
    <location>
        <begin position="25"/>
        <end position="50"/>
    </location>
</feature>
<organism evidence="2 3">
    <name type="scientific">Plantactinospora alkalitolerans</name>
    <dbReference type="NCBI Taxonomy" id="2789879"/>
    <lineage>
        <taxon>Bacteria</taxon>
        <taxon>Bacillati</taxon>
        <taxon>Actinomycetota</taxon>
        <taxon>Actinomycetes</taxon>
        <taxon>Micromonosporales</taxon>
        <taxon>Micromonosporaceae</taxon>
        <taxon>Plantactinospora</taxon>
    </lineage>
</organism>
<keyword evidence="1" id="KW-1133">Transmembrane helix</keyword>
<protein>
    <submittedName>
        <fullName evidence="2">Uncharacterized protein</fullName>
    </submittedName>
</protein>
<reference evidence="2 3" key="1">
    <citation type="submission" date="2020-11" db="EMBL/GenBank/DDBJ databases">
        <title>A novel isolate from a Black sea contaminated sediment with potential to produce alkanes: Plantactinospora alkalitolerans sp. nov.</title>
        <authorList>
            <person name="Carro L."/>
            <person name="Veyisoglu A."/>
            <person name="Guven K."/>
            <person name="Schumann P."/>
            <person name="Klenk H.-P."/>
            <person name="Sahin N."/>
        </authorList>
    </citation>
    <scope>NUCLEOTIDE SEQUENCE [LARGE SCALE GENOMIC DNA]</scope>
    <source>
        <strain evidence="2 3">S1510</strain>
    </source>
</reference>
<keyword evidence="3" id="KW-1185">Reference proteome</keyword>
<comment type="caution">
    <text evidence="2">The sequence shown here is derived from an EMBL/GenBank/DDBJ whole genome shotgun (WGS) entry which is preliminary data.</text>
</comment>
<dbReference type="Proteomes" id="UP000638560">
    <property type="component" value="Unassembled WGS sequence"/>
</dbReference>
<evidence type="ECO:0000313" key="2">
    <source>
        <dbReference type="EMBL" id="MBF9135191.1"/>
    </source>
</evidence>
<dbReference type="EMBL" id="JADPUN010000422">
    <property type="protein sequence ID" value="MBF9135191.1"/>
    <property type="molecule type" value="Genomic_DNA"/>
</dbReference>
<dbReference type="RefSeq" id="WP_196206651.1">
    <property type="nucleotide sequence ID" value="NZ_JADPUN010000422.1"/>
</dbReference>
<evidence type="ECO:0000313" key="3">
    <source>
        <dbReference type="Proteomes" id="UP000638560"/>
    </source>
</evidence>
<keyword evidence="1" id="KW-0812">Transmembrane</keyword>
<proteinExistence type="predicted"/>
<evidence type="ECO:0000256" key="1">
    <source>
        <dbReference type="SAM" id="Phobius"/>
    </source>
</evidence>
<keyword evidence="1" id="KW-0472">Membrane</keyword>
<name>A0ABS0H9P7_9ACTN</name>